<dbReference type="CDD" id="cd00063">
    <property type="entry name" value="FN3"/>
    <property type="match status" value="1"/>
</dbReference>
<dbReference type="PROSITE" id="PS50853">
    <property type="entry name" value="FN3"/>
    <property type="match status" value="1"/>
</dbReference>
<name>A0A6J6JA27_9ZZZZ</name>
<dbReference type="EMBL" id="CAEZVN010000055">
    <property type="protein sequence ID" value="CAB4633548.1"/>
    <property type="molecule type" value="Genomic_DNA"/>
</dbReference>
<dbReference type="InterPro" id="IPR036116">
    <property type="entry name" value="FN3_sf"/>
</dbReference>
<feature type="region of interest" description="Disordered" evidence="1">
    <location>
        <begin position="1"/>
        <end position="48"/>
    </location>
</feature>
<evidence type="ECO:0000259" key="2">
    <source>
        <dbReference type="PROSITE" id="PS50853"/>
    </source>
</evidence>
<sequence>MNANGTVTISFVEPPVSLNPGGSGGTASPTPTPTGTPTPGPSTSDAPADIKAVPFWKGADVSWKAPTKDGGSPITGYEVTVSTGQICVTDKLTCRLTGLKPGQLLQLKVKAKNAVGFSAPAKMQGAKVFIPLSINLWQVKPFKDAPKAKLLSPAQLRTLRAMLVQDAGGFTITVRLARNSSKLSIAKMRTLLVDETKALRAQLRAAGLLGKVTIVSDIMPPNSKAKRPSVILVARRP</sequence>
<feature type="domain" description="Fibronectin type-III" evidence="2">
    <location>
        <begin position="46"/>
        <end position="133"/>
    </location>
</feature>
<dbReference type="SUPFAM" id="SSF49265">
    <property type="entry name" value="Fibronectin type III"/>
    <property type="match status" value="1"/>
</dbReference>
<evidence type="ECO:0000313" key="3">
    <source>
        <dbReference type="EMBL" id="CAB4633548.1"/>
    </source>
</evidence>
<dbReference type="Pfam" id="PF00041">
    <property type="entry name" value="fn3"/>
    <property type="match status" value="1"/>
</dbReference>
<dbReference type="InterPro" id="IPR003961">
    <property type="entry name" value="FN3_dom"/>
</dbReference>
<dbReference type="InterPro" id="IPR013783">
    <property type="entry name" value="Ig-like_fold"/>
</dbReference>
<proteinExistence type="predicted"/>
<evidence type="ECO:0000256" key="1">
    <source>
        <dbReference type="SAM" id="MobiDB-lite"/>
    </source>
</evidence>
<feature type="compositionally biased region" description="Pro residues" evidence="1">
    <location>
        <begin position="30"/>
        <end position="40"/>
    </location>
</feature>
<accession>A0A6J6JA27</accession>
<protein>
    <submittedName>
        <fullName evidence="3">Unannotated protein</fullName>
    </submittedName>
</protein>
<dbReference type="Gene3D" id="2.60.40.10">
    <property type="entry name" value="Immunoglobulins"/>
    <property type="match status" value="1"/>
</dbReference>
<reference evidence="3" key="1">
    <citation type="submission" date="2020-05" db="EMBL/GenBank/DDBJ databases">
        <authorList>
            <person name="Chiriac C."/>
            <person name="Salcher M."/>
            <person name="Ghai R."/>
            <person name="Kavagutti S V."/>
        </authorList>
    </citation>
    <scope>NUCLEOTIDE SEQUENCE</scope>
</reference>
<dbReference type="AlphaFoldDB" id="A0A6J6JA27"/>
<gene>
    <name evidence="3" type="ORF">UFOPK2001_00687</name>
</gene>
<organism evidence="3">
    <name type="scientific">freshwater metagenome</name>
    <dbReference type="NCBI Taxonomy" id="449393"/>
    <lineage>
        <taxon>unclassified sequences</taxon>
        <taxon>metagenomes</taxon>
        <taxon>ecological metagenomes</taxon>
    </lineage>
</organism>
<dbReference type="SMART" id="SM00060">
    <property type="entry name" value="FN3"/>
    <property type="match status" value="1"/>
</dbReference>